<evidence type="ECO:0000259" key="8">
    <source>
        <dbReference type="Pfam" id="PF08168"/>
    </source>
</evidence>
<evidence type="ECO:0000256" key="6">
    <source>
        <dbReference type="ARBA" id="ARBA00023242"/>
    </source>
</evidence>
<evidence type="ECO:0000256" key="4">
    <source>
        <dbReference type="ARBA" id="ARBA00023159"/>
    </source>
</evidence>
<dbReference type="PANTHER" id="PTHR15633">
    <property type="entry name" value="NUCLEOLAR PROTEIN 11"/>
    <property type="match status" value="1"/>
</dbReference>
<name>A0A6P3VW88_CLUHA</name>
<evidence type="ECO:0000256" key="3">
    <source>
        <dbReference type="ARBA" id="ARBA00023015"/>
    </source>
</evidence>
<feature type="domain" description="Nucleolar protein 11 C-terminal" evidence="9">
    <location>
        <begin position="405"/>
        <end position="723"/>
    </location>
</feature>
<dbReference type="KEGG" id="char:105900232"/>
<dbReference type="InterPro" id="IPR036322">
    <property type="entry name" value="WD40_repeat_dom_sf"/>
</dbReference>
<protein>
    <submittedName>
        <fullName evidence="11">Nucleolar protein 11-like</fullName>
    </submittedName>
</protein>
<dbReference type="CTD" id="25926"/>
<sequence>MAALFEGSTLCALSVAQNCTESGIEGIELKGDDDHVVVTDSTRSITVYKVSDQKPLGSWTVKQGQRITCPAVYNSKTREYVVVTDDKVIRVWKDDDISLDKAFKATVSSDVWRVHSAPDQEPVVLFRRGAVQLLDSLLAEPQQDVENILSEEEVIRWSTLVTSGKQQWILYITEHKGEHCLHVQSLGNMSRVAYRLEGTGSTSLSYSVSPRSGNLHILSLYPDGCVYESIVPMRLPEGVEGKVLPLPRTLLLMLPLGEGELASASAVPLDSAHVAVVGVPHPSAGAGKDYLCIWNTNFQTLQAGKEMAGRIYGQLWCYCGKLYVPHGKALSVIPFECQKSSLAAAMGKLKQPGGCELNPPVPVASWGAVTQEQTSASAVETRKNRLTRKSQGASAIAVDQLIELIKTGSEDQVHKAMTSFLSKSDLPGLQLAVGNLASALVTRSLEEPSFYPHKVLVQLVHTKCLCHSVCPDLLKLALEKKDSALCQFCLQVFPDIPEAITCACLKAFLSTPDSELETVTLETDSVAYMEGLSAVTVQEKEENETQQNGFSTPAAAEENSSEAQHPLHQKPKLASSMSLDMTRPVGLHKAVLLNEILQTPYSDSFLLPHLKDLSAPQVILFLQYLQFLYVKYYQEINTQVPALRSPTMTQIIDWVCMLVDAHFTVLVMAPEAKELLAGLHSFVKAQMRLFTGLGKIEGSLHALKKAKPSKDNSQYSIEVIELF</sequence>
<dbReference type="Proteomes" id="UP000515152">
    <property type="component" value="Chromosome 26"/>
</dbReference>
<evidence type="ECO:0000256" key="1">
    <source>
        <dbReference type="ARBA" id="ARBA00004604"/>
    </source>
</evidence>
<dbReference type="InterPro" id="IPR015943">
    <property type="entry name" value="WD40/YVTN_repeat-like_dom_sf"/>
</dbReference>
<evidence type="ECO:0000256" key="2">
    <source>
        <dbReference type="ARBA" id="ARBA00022552"/>
    </source>
</evidence>
<feature type="region of interest" description="Disordered" evidence="7">
    <location>
        <begin position="538"/>
        <end position="569"/>
    </location>
</feature>
<keyword evidence="3" id="KW-0805">Transcription regulation</keyword>
<comment type="subcellular location">
    <subcellularLocation>
        <location evidence="1">Nucleus</location>
        <location evidence="1">Nucleolus</location>
    </subcellularLocation>
</comment>
<proteinExistence type="predicted"/>
<gene>
    <name evidence="11" type="primary">nol11</name>
</gene>
<dbReference type="Pfam" id="PF08168">
    <property type="entry name" value="NOL11_N"/>
    <property type="match status" value="1"/>
</dbReference>
<evidence type="ECO:0000256" key="7">
    <source>
        <dbReference type="SAM" id="MobiDB-lite"/>
    </source>
</evidence>
<evidence type="ECO:0000313" key="11">
    <source>
        <dbReference type="RefSeq" id="XP_012682947.2"/>
    </source>
</evidence>
<reference evidence="11" key="1">
    <citation type="submission" date="2025-08" db="UniProtKB">
        <authorList>
            <consortium name="RefSeq"/>
        </authorList>
    </citation>
    <scope>IDENTIFICATION</scope>
</reference>
<dbReference type="SUPFAM" id="SSF50978">
    <property type="entry name" value="WD40 repeat-like"/>
    <property type="match status" value="1"/>
</dbReference>
<evidence type="ECO:0000256" key="5">
    <source>
        <dbReference type="ARBA" id="ARBA00023163"/>
    </source>
</evidence>
<dbReference type="AlphaFoldDB" id="A0A6P3VW88"/>
<dbReference type="Pfam" id="PF20998">
    <property type="entry name" value="Nol11_C"/>
    <property type="match status" value="1"/>
</dbReference>
<keyword evidence="4" id="KW-0010">Activator</keyword>
<dbReference type="GO" id="GO:0003723">
    <property type="term" value="F:RNA binding"/>
    <property type="evidence" value="ECO:0007669"/>
    <property type="project" value="TreeGrafter"/>
</dbReference>
<dbReference type="RefSeq" id="XP_012682947.2">
    <property type="nucleotide sequence ID" value="XM_012827493.3"/>
</dbReference>
<keyword evidence="6" id="KW-0539">Nucleus</keyword>
<feature type="domain" description="Nucleolar protein 11 N-terminal" evidence="8">
    <location>
        <begin position="1"/>
        <end position="335"/>
    </location>
</feature>
<organism evidence="10 11">
    <name type="scientific">Clupea harengus</name>
    <name type="common">Atlantic herring</name>
    <dbReference type="NCBI Taxonomy" id="7950"/>
    <lineage>
        <taxon>Eukaryota</taxon>
        <taxon>Metazoa</taxon>
        <taxon>Chordata</taxon>
        <taxon>Craniata</taxon>
        <taxon>Vertebrata</taxon>
        <taxon>Euteleostomi</taxon>
        <taxon>Actinopterygii</taxon>
        <taxon>Neopterygii</taxon>
        <taxon>Teleostei</taxon>
        <taxon>Clupei</taxon>
        <taxon>Clupeiformes</taxon>
        <taxon>Clupeoidei</taxon>
        <taxon>Clupeidae</taxon>
        <taxon>Clupea</taxon>
    </lineage>
</organism>
<dbReference type="InterPro" id="IPR012584">
    <property type="entry name" value="NOL11_N"/>
</dbReference>
<dbReference type="GeneID" id="105900232"/>
<keyword evidence="5" id="KW-0804">Transcription</keyword>
<dbReference type="Gene3D" id="2.130.10.10">
    <property type="entry name" value="YVTN repeat-like/Quinoprotein amine dehydrogenase"/>
    <property type="match status" value="1"/>
</dbReference>
<dbReference type="OrthoDB" id="6502630at2759"/>
<accession>A0A6P3VW88</accession>
<dbReference type="InterPro" id="IPR042859">
    <property type="entry name" value="NOL11"/>
</dbReference>
<keyword evidence="2" id="KW-0698">rRNA processing</keyword>
<evidence type="ECO:0000313" key="10">
    <source>
        <dbReference type="Proteomes" id="UP000515152"/>
    </source>
</evidence>
<evidence type="ECO:0000259" key="9">
    <source>
        <dbReference type="Pfam" id="PF20998"/>
    </source>
</evidence>
<dbReference type="PANTHER" id="PTHR15633:SF2">
    <property type="entry name" value="NUCLEOLAR PROTEIN 11"/>
    <property type="match status" value="1"/>
</dbReference>
<dbReference type="GO" id="GO:0030490">
    <property type="term" value="P:maturation of SSU-rRNA"/>
    <property type="evidence" value="ECO:0007669"/>
    <property type="project" value="InterPro"/>
</dbReference>
<dbReference type="GO" id="GO:0005730">
    <property type="term" value="C:nucleolus"/>
    <property type="evidence" value="ECO:0007669"/>
    <property type="project" value="UniProtKB-SubCell"/>
</dbReference>
<dbReference type="InterPro" id="IPR048897">
    <property type="entry name" value="Nol11_C"/>
</dbReference>
<keyword evidence="10" id="KW-1185">Reference proteome</keyword>